<evidence type="ECO:0000313" key="1">
    <source>
        <dbReference type="EMBL" id="PSB00605.1"/>
    </source>
</evidence>
<keyword evidence="2" id="KW-1185">Reference proteome</keyword>
<accession>A0A2T1BX62</accession>
<dbReference type="Proteomes" id="UP000238762">
    <property type="component" value="Unassembled WGS sequence"/>
</dbReference>
<proteinExistence type="predicted"/>
<feature type="non-terminal residue" evidence="1">
    <location>
        <position position="1"/>
    </location>
</feature>
<dbReference type="EMBL" id="PVWJ01000182">
    <property type="protein sequence ID" value="PSB00605.1"/>
    <property type="molecule type" value="Genomic_DNA"/>
</dbReference>
<dbReference type="AlphaFoldDB" id="A0A2T1BX62"/>
<reference evidence="1 2" key="1">
    <citation type="submission" date="2018-02" db="EMBL/GenBank/DDBJ databases">
        <authorList>
            <person name="Cohen D.B."/>
            <person name="Kent A.D."/>
        </authorList>
    </citation>
    <scope>NUCLEOTIDE SEQUENCE [LARGE SCALE GENOMIC DNA]</scope>
    <source>
        <strain evidence="1 2">CCAP 1448/3</strain>
    </source>
</reference>
<organism evidence="1 2">
    <name type="scientific">Merismopedia glauca CCAP 1448/3</name>
    <dbReference type="NCBI Taxonomy" id="1296344"/>
    <lineage>
        <taxon>Bacteria</taxon>
        <taxon>Bacillati</taxon>
        <taxon>Cyanobacteriota</taxon>
        <taxon>Cyanophyceae</taxon>
        <taxon>Synechococcales</taxon>
        <taxon>Merismopediaceae</taxon>
        <taxon>Merismopedia</taxon>
    </lineage>
</organism>
<protein>
    <submittedName>
        <fullName evidence="1">Uncharacterized protein</fullName>
    </submittedName>
</protein>
<evidence type="ECO:0000313" key="2">
    <source>
        <dbReference type="Proteomes" id="UP000238762"/>
    </source>
</evidence>
<reference evidence="1 2" key="2">
    <citation type="submission" date="2018-03" db="EMBL/GenBank/DDBJ databases">
        <title>The ancient ancestry and fast evolution of plastids.</title>
        <authorList>
            <person name="Moore K.R."/>
            <person name="Magnabosco C."/>
            <person name="Momper L."/>
            <person name="Gold D.A."/>
            <person name="Bosak T."/>
            <person name="Fournier G.P."/>
        </authorList>
    </citation>
    <scope>NUCLEOTIDE SEQUENCE [LARGE SCALE GENOMIC DNA]</scope>
    <source>
        <strain evidence="1 2">CCAP 1448/3</strain>
    </source>
</reference>
<name>A0A2T1BX62_9CYAN</name>
<sequence length="89" mass="10146">MCIRDRVNTHQSSNLGLSTSHLHHAFSSDSWSTTNRCEASTWVHLLESPSPLGYQEALLLCPHSEDEWVAWIPDHGEEVLHISQFCVNY</sequence>
<comment type="caution">
    <text evidence="1">The sequence shown here is derived from an EMBL/GenBank/DDBJ whole genome shotgun (WGS) entry which is preliminary data.</text>
</comment>
<gene>
    <name evidence="1" type="ORF">C7B64_22605</name>
</gene>